<evidence type="ECO:0000313" key="3">
    <source>
        <dbReference type="Proteomes" id="UP000199469"/>
    </source>
</evidence>
<dbReference type="STRING" id="356305.SAMN05421841_4157"/>
<keyword evidence="3" id="KW-1185">Reference proteome</keyword>
<name>A0A1I0S3W9_9FLAO</name>
<dbReference type="Proteomes" id="UP000199469">
    <property type="component" value="Unassembled WGS sequence"/>
</dbReference>
<dbReference type="InterPro" id="IPR029062">
    <property type="entry name" value="Class_I_gatase-like"/>
</dbReference>
<sequence length="286" mass="34021">MYSLKNLKIVLFILLITIFSNNLKSQKIKVGDFTVLAFYTGKNDMAHISFVKEANHYFDSLSIVKHFEYQSTDDWNRMTFDELSKYDVILFLDTRPEDPDQRKAFQKYMEKGGSWMGFHFSAFSLEKSAHENNWSWYHDTFLGSGDYKSNTWRPTSAVLKRIAKNKFSPEKFINASPNEWYAWKNDLRRNNDIEILYAIDERSFPLGTGPKKHEIWTEGFYPIIWKNKNYNMIYSNIGHNDMDYEHQYGKNSVRTLSFTFRSKDYGDFIINAIYFLAKEKRRRFGL</sequence>
<reference evidence="3" key="1">
    <citation type="submission" date="2016-10" db="EMBL/GenBank/DDBJ databases">
        <authorList>
            <person name="Varghese N."/>
            <person name="Submissions S."/>
        </authorList>
    </citation>
    <scope>NUCLEOTIDE SEQUENCE [LARGE SCALE GENOMIC DNA]</scope>
    <source>
        <strain evidence="3">DSM 17724</strain>
    </source>
</reference>
<dbReference type="Gene3D" id="3.40.50.880">
    <property type="match status" value="1"/>
</dbReference>
<protein>
    <submittedName>
        <fullName evidence="2">Trehalose utilisation</fullName>
    </submittedName>
</protein>
<dbReference type="RefSeq" id="WP_089796101.1">
    <property type="nucleotide sequence ID" value="NZ_FOIU01000006.1"/>
</dbReference>
<dbReference type="EMBL" id="FOIU01000006">
    <property type="protein sequence ID" value="SEW49428.1"/>
    <property type="molecule type" value="Genomic_DNA"/>
</dbReference>
<dbReference type="PANTHER" id="PTHR40469">
    <property type="entry name" value="SECRETED GLYCOSYL HYDROLASE"/>
    <property type="match status" value="1"/>
</dbReference>
<accession>A0A1I0S3W9</accession>
<dbReference type="InterPro" id="IPR029010">
    <property type="entry name" value="ThuA-like"/>
</dbReference>
<evidence type="ECO:0000259" key="1">
    <source>
        <dbReference type="Pfam" id="PF06283"/>
    </source>
</evidence>
<organism evidence="2 3">
    <name type="scientific">Chryseobacterium wanjuense</name>
    <dbReference type="NCBI Taxonomy" id="356305"/>
    <lineage>
        <taxon>Bacteria</taxon>
        <taxon>Pseudomonadati</taxon>
        <taxon>Bacteroidota</taxon>
        <taxon>Flavobacteriia</taxon>
        <taxon>Flavobacteriales</taxon>
        <taxon>Weeksellaceae</taxon>
        <taxon>Chryseobacterium group</taxon>
        <taxon>Chryseobacterium</taxon>
    </lineage>
</organism>
<dbReference type="Pfam" id="PF06283">
    <property type="entry name" value="ThuA"/>
    <property type="match status" value="1"/>
</dbReference>
<dbReference type="OrthoDB" id="9816308at2"/>
<gene>
    <name evidence="2" type="ORF">SAMN05421841_4157</name>
</gene>
<dbReference type="SUPFAM" id="SSF52317">
    <property type="entry name" value="Class I glutamine amidotransferase-like"/>
    <property type="match status" value="1"/>
</dbReference>
<evidence type="ECO:0000313" key="2">
    <source>
        <dbReference type="EMBL" id="SEW49428.1"/>
    </source>
</evidence>
<dbReference type="AlphaFoldDB" id="A0A1I0S3W9"/>
<dbReference type="PANTHER" id="PTHR40469:SF2">
    <property type="entry name" value="GALACTOSE-BINDING DOMAIN-LIKE SUPERFAMILY PROTEIN"/>
    <property type="match status" value="1"/>
</dbReference>
<proteinExistence type="predicted"/>
<feature type="domain" description="ThuA-like" evidence="1">
    <location>
        <begin position="38"/>
        <end position="247"/>
    </location>
</feature>